<feature type="domain" description="DUF7580" evidence="1">
    <location>
        <begin position="399"/>
        <end position="563"/>
    </location>
</feature>
<dbReference type="InterPro" id="IPR056002">
    <property type="entry name" value="DUF7580"/>
</dbReference>
<proteinExistence type="predicted"/>
<organism evidence="2 3">
    <name type="scientific">Chaetomium fimeti</name>
    <dbReference type="NCBI Taxonomy" id="1854472"/>
    <lineage>
        <taxon>Eukaryota</taxon>
        <taxon>Fungi</taxon>
        <taxon>Dikarya</taxon>
        <taxon>Ascomycota</taxon>
        <taxon>Pezizomycotina</taxon>
        <taxon>Sordariomycetes</taxon>
        <taxon>Sordariomycetidae</taxon>
        <taxon>Sordariales</taxon>
        <taxon>Chaetomiaceae</taxon>
        <taxon>Chaetomium</taxon>
    </lineage>
</organism>
<dbReference type="Pfam" id="PF24476">
    <property type="entry name" value="DUF7580"/>
    <property type="match status" value="1"/>
</dbReference>
<accession>A0AAE0LMP7</accession>
<protein>
    <recommendedName>
        <fullName evidence="1">DUF7580 domain-containing protein</fullName>
    </recommendedName>
</protein>
<dbReference type="AlphaFoldDB" id="A0AAE0LMP7"/>
<dbReference type="PANTHER" id="PTHR35186:SF4">
    <property type="entry name" value="PRION-INHIBITION AND PROPAGATION HELO DOMAIN-CONTAINING PROTEIN"/>
    <property type="match status" value="1"/>
</dbReference>
<reference evidence="2" key="2">
    <citation type="submission" date="2023-06" db="EMBL/GenBank/DDBJ databases">
        <authorList>
            <consortium name="Lawrence Berkeley National Laboratory"/>
            <person name="Haridas S."/>
            <person name="Hensen N."/>
            <person name="Bonometti L."/>
            <person name="Westerberg I."/>
            <person name="Brannstrom I.O."/>
            <person name="Guillou S."/>
            <person name="Cros-Aarteil S."/>
            <person name="Calhoun S."/>
            <person name="Kuo A."/>
            <person name="Mondo S."/>
            <person name="Pangilinan J."/>
            <person name="Riley R."/>
            <person name="Labutti K."/>
            <person name="Andreopoulos B."/>
            <person name="Lipzen A."/>
            <person name="Chen C."/>
            <person name="Yanf M."/>
            <person name="Daum C."/>
            <person name="Ng V."/>
            <person name="Clum A."/>
            <person name="Steindorff A."/>
            <person name="Ohm R."/>
            <person name="Martin F."/>
            <person name="Silar P."/>
            <person name="Natvig D."/>
            <person name="Lalanne C."/>
            <person name="Gautier V."/>
            <person name="Ament-Velasquez S.L."/>
            <person name="Kruys A."/>
            <person name="Hutchinson M.I."/>
            <person name="Powell A.J."/>
            <person name="Barry K."/>
            <person name="Miller A.N."/>
            <person name="Grigoriev I.V."/>
            <person name="Debuchy R."/>
            <person name="Gladieux P."/>
            <person name="Thoren M.H."/>
            <person name="Johannesson H."/>
        </authorList>
    </citation>
    <scope>NUCLEOTIDE SEQUENCE</scope>
    <source>
        <strain evidence="2">CBS 168.71</strain>
    </source>
</reference>
<dbReference type="Proteomes" id="UP001278766">
    <property type="component" value="Unassembled WGS sequence"/>
</dbReference>
<name>A0AAE0LMP7_9PEZI</name>
<dbReference type="EMBL" id="JAUEPN010000011">
    <property type="protein sequence ID" value="KAK3290853.1"/>
    <property type="molecule type" value="Genomic_DNA"/>
</dbReference>
<evidence type="ECO:0000313" key="3">
    <source>
        <dbReference type="Proteomes" id="UP001278766"/>
    </source>
</evidence>
<sequence length="573" mass="64870">MAELILGAVGVVPLIGIAFKSYRTLHSELKTFRHCSSNLKRFLKLLRIQRQLFENECQLLLRDCLGDELVVQDMVADPEHGSWSDPKRDESIKKLLKSNYEAFEELVGDILEAIQKLESGLACFQILKSMRQKGEKMRDTWERVRNGMALTFNRRDYESDLDKLRSANADLRSLREQVMQLQTPCKVVSIKRRGTSQRWSDIRRAAKAFHEALIGAWSCGQASHLRHFVKLFLEAEKADENVYMDIVIMCHGYGQDPGDDSLIQLQVRSGYVTWMQTPRPFVPASSGNERPNKRIKSVRFTEESSTTYTITSTPASTANCAVQPKVQDTSSDLRASGDFCSELITRCGQKHPPGTRCLGHLDVHSSDTLRHSFYPSHTITRGIYPSAGDVLGMDSFLQSTTNFSYVDRLKLARALVLAVLKFYDTPWLSDEWQLGDFSLFRAQDVSSALRTLHLGVEINRSAMEDVQLGQRLPEDELIYCGIENMALHSLGVALLQIERQETIDLKDVLAVRKAAKVPSRFGPRYQEITRKCLRCDFGFGVDLGKGELQRAVYERLVGELETMISALSIDDED</sequence>
<evidence type="ECO:0000313" key="2">
    <source>
        <dbReference type="EMBL" id="KAK3290853.1"/>
    </source>
</evidence>
<dbReference type="GeneID" id="87838351"/>
<keyword evidence="3" id="KW-1185">Reference proteome</keyword>
<dbReference type="RefSeq" id="XP_062654367.1">
    <property type="nucleotide sequence ID" value="XM_062801403.1"/>
</dbReference>
<gene>
    <name evidence="2" type="ORF">B0H64DRAFT_349583</name>
</gene>
<comment type="caution">
    <text evidence="2">The sequence shown here is derived from an EMBL/GenBank/DDBJ whole genome shotgun (WGS) entry which is preliminary data.</text>
</comment>
<reference evidence="2" key="1">
    <citation type="journal article" date="2023" name="Mol. Phylogenet. Evol.">
        <title>Genome-scale phylogeny and comparative genomics of the fungal order Sordariales.</title>
        <authorList>
            <person name="Hensen N."/>
            <person name="Bonometti L."/>
            <person name="Westerberg I."/>
            <person name="Brannstrom I.O."/>
            <person name="Guillou S."/>
            <person name="Cros-Aarteil S."/>
            <person name="Calhoun S."/>
            <person name="Haridas S."/>
            <person name="Kuo A."/>
            <person name="Mondo S."/>
            <person name="Pangilinan J."/>
            <person name="Riley R."/>
            <person name="LaButti K."/>
            <person name="Andreopoulos B."/>
            <person name="Lipzen A."/>
            <person name="Chen C."/>
            <person name="Yan M."/>
            <person name="Daum C."/>
            <person name="Ng V."/>
            <person name="Clum A."/>
            <person name="Steindorff A."/>
            <person name="Ohm R.A."/>
            <person name="Martin F."/>
            <person name="Silar P."/>
            <person name="Natvig D.O."/>
            <person name="Lalanne C."/>
            <person name="Gautier V."/>
            <person name="Ament-Velasquez S.L."/>
            <person name="Kruys A."/>
            <person name="Hutchinson M.I."/>
            <person name="Powell A.J."/>
            <person name="Barry K."/>
            <person name="Miller A.N."/>
            <person name="Grigoriev I.V."/>
            <person name="Debuchy R."/>
            <person name="Gladieux P."/>
            <person name="Hiltunen Thoren M."/>
            <person name="Johannesson H."/>
        </authorList>
    </citation>
    <scope>NUCLEOTIDE SEQUENCE</scope>
    <source>
        <strain evidence="2">CBS 168.71</strain>
    </source>
</reference>
<evidence type="ECO:0000259" key="1">
    <source>
        <dbReference type="Pfam" id="PF24476"/>
    </source>
</evidence>
<dbReference type="PANTHER" id="PTHR35186">
    <property type="entry name" value="ANK_REP_REGION DOMAIN-CONTAINING PROTEIN"/>
    <property type="match status" value="1"/>
</dbReference>